<evidence type="ECO:0000259" key="1">
    <source>
        <dbReference type="Pfam" id="PF00534"/>
    </source>
</evidence>
<dbReference type="Pfam" id="PF00534">
    <property type="entry name" value="Glycos_transf_1"/>
    <property type="match status" value="1"/>
</dbReference>
<dbReference type="Proteomes" id="UP001595848">
    <property type="component" value="Unassembled WGS sequence"/>
</dbReference>
<keyword evidence="4" id="KW-1185">Reference proteome</keyword>
<dbReference type="InterPro" id="IPR001296">
    <property type="entry name" value="Glyco_trans_1"/>
</dbReference>
<name>A0ABV8NXF2_9BURK</name>
<dbReference type="EC" id="2.4.-.-" evidence="3"/>
<evidence type="ECO:0000259" key="2">
    <source>
        <dbReference type="Pfam" id="PF13439"/>
    </source>
</evidence>
<organism evidence="3 4">
    <name type="scientific">Candidimonas humi</name>
    <dbReference type="NCBI Taxonomy" id="683355"/>
    <lineage>
        <taxon>Bacteria</taxon>
        <taxon>Pseudomonadati</taxon>
        <taxon>Pseudomonadota</taxon>
        <taxon>Betaproteobacteria</taxon>
        <taxon>Burkholderiales</taxon>
        <taxon>Alcaligenaceae</taxon>
        <taxon>Candidimonas</taxon>
    </lineage>
</organism>
<keyword evidence="3" id="KW-0328">Glycosyltransferase</keyword>
<accession>A0ABV8NXF2</accession>
<keyword evidence="3" id="KW-0808">Transferase</keyword>
<feature type="domain" description="Glycosyl transferase family 1" evidence="1">
    <location>
        <begin position="171"/>
        <end position="335"/>
    </location>
</feature>
<dbReference type="CDD" id="cd03801">
    <property type="entry name" value="GT4_PimA-like"/>
    <property type="match status" value="1"/>
</dbReference>
<dbReference type="RefSeq" id="WP_217964266.1">
    <property type="nucleotide sequence ID" value="NZ_JAHTBN010000003.1"/>
</dbReference>
<feature type="domain" description="Glycosyltransferase subfamily 4-like N-terminal" evidence="2">
    <location>
        <begin position="13"/>
        <end position="169"/>
    </location>
</feature>
<sequence length="361" mass="40603">MNILHVISAPAAGGAEIYIKDLAKAQQAMGHKVFIGFCWHASDYGRSQEFERLFLQELDGAGVSYFFIGHKARRMPWLGIWKIWRFAKSRKIDIYHTHLIFGVVFGALLRIPRIFTQHSVKVHANKLVFPVFDRILDHYVGISRICSDNLKNYTNKEITTIFNGVDLEKFRRQDKGLPRDVVQCISVGRIDPAKNYLLLLKAITLLGEDTRSRILFRIAGEGYGTHMDEVFNYARDQNLEESVQFLGNRGDIPKLLAESDLFIMSSAWEGLPISLIEATASGLPCIVTDVGGCAELIRLCQNGIVVESQDATAMAHAITRLVSNRDQLLGYSENALRNAHLFSIENAAQAYLSLYHRAMAS</sequence>
<gene>
    <name evidence="3" type="ORF">ACFOY1_05920</name>
</gene>
<dbReference type="PANTHER" id="PTHR12526">
    <property type="entry name" value="GLYCOSYLTRANSFERASE"/>
    <property type="match status" value="1"/>
</dbReference>
<reference evidence="4" key="1">
    <citation type="journal article" date="2019" name="Int. J. Syst. Evol. Microbiol.">
        <title>The Global Catalogue of Microorganisms (GCM) 10K type strain sequencing project: providing services to taxonomists for standard genome sequencing and annotation.</title>
        <authorList>
            <consortium name="The Broad Institute Genomics Platform"/>
            <consortium name="The Broad Institute Genome Sequencing Center for Infectious Disease"/>
            <person name="Wu L."/>
            <person name="Ma J."/>
        </authorList>
    </citation>
    <scope>NUCLEOTIDE SEQUENCE [LARGE SCALE GENOMIC DNA]</scope>
    <source>
        <strain evidence="4">LMG 24813</strain>
    </source>
</reference>
<dbReference type="GO" id="GO:0016757">
    <property type="term" value="F:glycosyltransferase activity"/>
    <property type="evidence" value="ECO:0007669"/>
    <property type="project" value="UniProtKB-KW"/>
</dbReference>
<comment type="caution">
    <text evidence="3">The sequence shown here is derived from an EMBL/GenBank/DDBJ whole genome shotgun (WGS) entry which is preliminary data.</text>
</comment>
<protein>
    <submittedName>
        <fullName evidence="3">Glycosyltransferase family 4 protein</fullName>
        <ecNumber evidence="3">2.4.-.-</ecNumber>
    </submittedName>
</protein>
<evidence type="ECO:0000313" key="3">
    <source>
        <dbReference type="EMBL" id="MFC4200484.1"/>
    </source>
</evidence>
<dbReference type="Pfam" id="PF13439">
    <property type="entry name" value="Glyco_transf_4"/>
    <property type="match status" value="1"/>
</dbReference>
<proteinExistence type="predicted"/>
<dbReference type="InterPro" id="IPR028098">
    <property type="entry name" value="Glyco_trans_4-like_N"/>
</dbReference>
<evidence type="ECO:0000313" key="4">
    <source>
        <dbReference type="Proteomes" id="UP001595848"/>
    </source>
</evidence>
<dbReference type="EMBL" id="JBHSBV010000002">
    <property type="protein sequence ID" value="MFC4200484.1"/>
    <property type="molecule type" value="Genomic_DNA"/>
</dbReference>